<dbReference type="Proteomes" id="UP000051451">
    <property type="component" value="Unassembled WGS sequence"/>
</dbReference>
<keyword evidence="3" id="KW-0804">Transcription</keyword>
<dbReference type="AlphaFoldDB" id="A0A0R1VK10"/>
<dbReference type="InterPro" id="IPR018060">
    <property type="entry name" value="HTH_AraC"/>
</dbReference>
<sequence length="321" mass="37495">MEQEQLAGKRHIQDVPITDSINKIIKAMPLWDFFDYGSIAVTRSNRFSYIPAHTHSFIEINYVYSGKSIQYIDDKKVTLKTGQAVIMDRSVQQRIDYAGEDDILINILIRDDDKIRQLLHNENLVTNSLTRFLFNASQPNFNHDNYLIFDFNNSPITLRTTENLIIQGWKNNGTNKSNRLLNLLMQTWLIVASENIIFQKTNYVDAHQDLMIQVANYLNTHYQDISLKSLARHFGYSANYLGDKINKETGHSFKQLLQMRRLNIACNLIQQTNFSMREISEYIGYDNHSSLFRLFKSNLGVSPSEYRERIIRPRQLDLKSE</sequence>
<dbReference type="Gene3D" id="2.60.120.10">
    <property type="entry name" value="Jelly Rolls"/>
    <property type="match status" value="1"/>
</dbReference>
<dbReference type="PANTHER" id="PTHR43280">
    <property type="entry name" value="ARAC-FAMILY TRANSCRIPTIONAL REGULATOR"/>
    <property type="match status" value="1"/>
</dbReference>
<dbReference type="PANTHER" id="PTHR43280:SF28">
    <property type="entry name" value="HTH-TYPE TRANSCRIPTIONAL ACTIVATOR RHAS"/>
    <property type="match status" value="1"/>
</dbReference>
<evidence type="ECO:0000313" key="5">
    <source>
        <dbReference type="EMBL" id="KRM06142.1"/>
    </source>
</evidence>
<gene>
    <name evidence="5" type="ORF">FC89_GL001010</name>
</gene>
<evidence type="ECO:0000256" key="3">
    <source>
        <dbReference type="ARBA" id="ARBA00023163"/>
    </source>
</evidence>
<dbReference type="Gene3D" id="1.10.10.60">
    <property type="entry name" value="Homeodomain-like"/>
    <property type="match status" value="2"/>
</dbReference>
<dbReference type="GO" id="GO:0043565">
    <property type="term" value="F:sequence-specific DNA binding"/>
    <property type="evidence" value="ECO:0007669"/>
    <property type="project" value="InterPro"/>
</dbReference>
<accession>A0A0R1VK10</accession>
<keyword evidence="1" id="KW-0805">Transcription regulation</keyword>
<dbReference type="InterPro" id="IPR011051">
    <property type="entry name" value="RmlC_Cupin_sf"/>
</dbReference>
<keyword evidence="2" id="KW-0238">DNA-binding</keyword>
<dbReference type="Pfam" id="PF02311">
    <property type="entry name" value="AraC_binding"/>
    <property type="match status" value="1"/>
</dbReference>
<feature type="domain" description="HTH araC/xylS-type" evidence="4">
    <location>
        <begin position="212"/>
        <end position="309"/>
    </location>
</feature>
<dbReference type="InterPro" id="IPR018062">
    <property type="entry name" value="HTH_AraC-typ_CS"/>
</dbReference>
<dbReference type="InterPro" id="IPR014710">
    <property type="entry name" value="RmlC-like_jellyroll"/>
</dbReference>
<dbReference type="PROSITE" id="PS00041">
    <property type="entry name" value="HTH_ARAC_FAMILY_1"/>
    <property type="match status" value="1"/>
</dbReference>
<dbReference type="Pfam" id="PF12833">
    <property type="entry name" value="HTH_18"/>
    <property type="match status" value="1"/>
</dbReference>
<dbReference type="SUPFAM" id="SSF51182">
    <property type="entry name" value="RmlC-like cupins"/>
    <property type="match status" value="1"/>
</dbReference>
<keyword evidence="6" id="KW-1185">Reference proteome</keyword>
<dbReference type="SUPFAM" id="SSF46689">
    <property type="entry name" value="Homeodomain-like"/>
    <property type="match status" value="1"/>
</dbReference>
<comment type="caution">
    <text evidence="5">The sequence shown here is derived from an EMBL/GenBank/DDBJ whole genome shotgun (WGS) entry which is preliminary data.</text>
</comment>
<dbReference type="PATRIC" id="fig|1423750.3.peg.1034"/>
<dbReference type="PROSITE" id="PS01124">
    <property type="entry name" value="HTH_ARAC_FAMILY_2"/>
    <property type="match status" value="1"/>
</dbReference>
<dbReference type="STRING" id="1423750.FC89_GL001010"/>
<evidence type="ECO:0000313" key="6">
    <source>
        <dbReference type="Proteomes" id="UP000051451"/>
    </source>
</evidence>
<dbReference type="SMART" id="SM00342">
    <property type="entry name" value="HTH_ARAC"/>
    <property type="match status" value="1"/>
</dbReference>
<proteinExistence type="predicted"/>
<organism evidence="5 6">
    <name type="scientific">Liquorilactobacillus ghanensis DSM 18630</name>
    <dbReference type="NCBI Taxonomy" id="1423750"/>
    <lineage>
        <taxon>Bacteria</taxon>
        <taxon>Bacillati</taxon>
        <taxon>Bacillota</taxon>
        <taxon>Bacilli</taxon>
        <taxon>Lactobacillales</taxon>
        <taxon>Lactobacillaceae</taxon>
        <taxon>Liquorilactobacillus</taxon>
    </lineage>
</organism>
<protein>
    <submittedName>
        <fullName evidence="5">Transcription regulator</fullName>
    </submittedName>
</protein>
<evidence type="ECO:0000256" key="1">
    <source>
        <dbReference type="ARBA" id="ARBA00023015"/>
    </source>
</evidence>
<dbReference type="InterPro" id="IPR003313">
    <property type="entry name" value="AraC-bd"/>
</dbReference>
<evidence type="ECO:0000256" key="2">
    <source>
        <dbReference type="ARBA" id="ARBA00023125"/>
    </source>
</evidence>
<dbReference type="InterPro" id="IPR009057">
    <property type="entry name" value="Homeodomain-like_sf"/>
</dbReference>
<evidence type="ECO:0000259" key="4">
    <source>
        <dbReference type="PROSITE" id="PS01124"/>
    </source>
</evidence>
<dbReference type="GO" id="GO:0003700">
    <property type="term" value="F:DNA-binding transcription factor activity"/>
    <property type="evidence" value="ECO:0007669"/>
    <property type="project" value="InterPro"/>
</dbReference>
<name>A0A0R1VK10_9LACO</name>
<reference evidence="5 6" key="1">
    <citation type="journal article" date="2015" name="Genome Announc.">
        <title>Expanding the biotechnology potential of lactobacilli through comparative genomics of 213 strains and associated genera.</title>
        <authorList>
            <person name="Sun Z."/>
            <person name="Harris H.M."/>
            <person name="McCann A."/>
            <person name="Guo C."/>
            <person name="Argimon S."/>
            <person name="Zhang W."/>
            <person name="Yang X."/>
            <person name="Jeffery I.B."/>
            <person name="Cooney J.C."/>
            <person name="Kagawa T.F."/>
            <person name="Liu W."/>
            <person name="Song Y."/>
            <person name="Salvetti E."/>
            <person name="Wrobel A."/>
            <person name="Rasinkangas P."/>
            <person name="Parkhill J."/>
            <person name="Rea M.C."/>
            <person name="O'Sullivan O."/>
            <person name="Ritari J."/>
            <person name="Douillard F.P."/>
            <person name="Paul Ross R."/>
            <person name="Yang R."/>
            <person name="Briner A.E."/>
            <person name="Felis G.E."/>
            <person name="de Vos W.M."/>
            <person name="Barrangou R."/>
            <person name="Klaenhammer T.R."/>
            <person name="Caufield P.W."/>
            <person name="Cui Y."/>
            <person name="Zhang H."/>
            <person name="O'Toole P.W."/>
        </authorList>
    </citation>
    <scope>NUCLEOTIDE SEQUENCE [LARGE SCALE GENOMIC DNA]</scope>
    <source>
        <strain evidence="5 6">DSM 18630</strain>
    </source>
</reference>
<dbReference type="EMBL" id="AZGB01000016">
    <property type="protein sequence ID" value="KRM06142.1"/>
    <property type="molecule type" value="Genomic_DNA"/>
</dbReference>